<feature type="domain" description="DUF4214" evidence="3">
    <location>
        <begin position="64"/>
        <end position="112"/>
    </location>
</feature>
<protein>
    <recommendedName>
        <fullName evidence="3">DUF4214 domain-containing protein</fullName>
    </recommendedName>
</protein>
<dbReference type="InterPro" id="IPR025282">
    <property type="entry name" value="DUF4214"/>
</dbReference>
<evidence type="ECO:0000313" key="4">
    <source>
        <dbReference type="EMBL" id="GAA0601161.1"/>
    </source>
</evidence>
<proteinExistence type="predicted"/>
<name>A0ABP3R3L4_9PROT</name>
<gene>
    <name evidence="4" type="ORF">GCM10009416_43800</name>
</gene>
<keyword evidence="1" id="KW-0808">Transferase</keyword>
<evidence type="ECO:0000313" key="5">
    <source>
        <dbReference type="Proteomes" id="UP001501588"/>
    </source>
</evidence>
<feature type="region of interest" description="Disordered" evidence="2">
    <location>
        <begin position="6"/>
        <end position="55"/>
    </location>
</feature>
<evidence type="ECO:0000256" key="1">
    <source>
        <dbReference type="ARBA" id="ARBA00022679"/>
    </source>
</evidence>
<reference evidence="5" key="1">
    <citation type="journal article" date="2019" name="Int. J. Syst. Evol. Microbiol.">
        <title>The Global Catalogue of Microorganisms (GCM) 10K type strain sequencing project: providing services to taxonomists for standard genome sequencing and annotation.</title>
        <authorList>
            <consortium name="The Broad Institute Genomics Platform"/>
            <consortium name="The Broad Institute Genome Sequencing Center for Infectious Disease"/>
            <person name="Wu L."/>
            <person name="Ma J."/>
        </authorList>
    </citation>
    <scope>NUCLEOTIDE SEQUENCE [LARGE SCALE GENOMIC DNA]</scope>
    <source>
        <strain evidence="5">JCM 9933</strain>
    </source>
</reference>
<organism evidence="4 5">
    <name type="scientific">Craurococcus roseus</name>
    <dbReference type="NCBI Taxonomy" id="77585"/>
    <lineage>
        <taxon>Bacteria</taxon>
        <taxon>Pseudomonadati</taxon>
        <taxon>Pseudomonadota</taxon>
        <taxon>Alphaproteobacteria</taxon>
        <taxon>Acetobacterales</taxon>
        <taxon>Acetobacteraceae</taxon>
        <taxon>Craurococcus</taxon>
    </lineage>
</organism>
<evidence type="ECO:0000256" key="2">
    <source>
        <dbReference type="SAM" id="MobiDB-lite"/>
    </source>
</evidence>
<evidence type="ECO:0000259" key="3">
    <source>
        <dbReference type="Pfam" id="PF13946"/>
    </source>
</evidence>
<accession>A0ABP3R3L4</accession>
<dbReference type="PANTHER" id="PTHR43861:SF3">
    <property type="entry name" value="PUTATIVE (AFU_ORTHOLOGUE AFUA_2G14390)-RELATED"/>
    <property type="match status" value="1"/>
</dbReference>
<dbReference type="Pfam" id="PF13489">
    <property type="entry name" value="Methyltransf_23"/>
    <property type="match status" value="1"/>
</dbReference>
<dbReference type="Gene3D" id="3.40.50.150">
    <property type="entry name" value="Vaccinia Virus protein VP39"/>
    <property type="match status" value="1"/>
</dbReference>
<dbReference type="Proteomes" id="UP001501588">
    <property type="component" value="Unassembled WGS sequence"/>
</dbReference>
<sequence>MVEMIRTALDDRTVAPPSGSGGAAGGTMPSLGPPTSTFPAARPETRRDMSTPLDLGPLMARQGADFVRHVYLELLGREPDDHASFYAAALQEGRLSKLEILGGVRFSDEGKAAGRAVPGLKPRFLLTRAYRVPVLGRALRIGTAAAGLPATLRHLQRMEQAFSAAEARMAGLAAASGEERRARMDGEAEAAARANKMERALTALVSETASRLDERGKLTDDAVVSLADKLDALEATVAEAAKRAAAHAAGGEAAAAADNSLDALYMAFEDKFRGARELIKERQAVYLPLLEECGAGTLARPVLDVGCGRGEWLELLRDRDLVARGVDLNEAMVEFCRGMGLDAVAGDAVEHLGAVPAGSLGAVTGFHIIEHLPFKVFVRLLDEALRALAPGGAIVFETPNPDNVLVGSRNFYLDPTHRNPMPSDMTVMIAEARGFDRAHPRPLHPTGQSFNAEDKALGERLDGLFYGPQDYALVAWKP</sequence>
<dbReference type="CDD" id="cd02440">
    <property type="entry name" value="AdoMet_MTases"/>
    <property type="match status" value="1"/>
</dbReference>
<dbReference type="EMBL" id="BAAAFZ010000077">
    <property type="protein sequence ID" value="GAA0601161.1"/>
    <property type="molecule type" value="Genomic_DNA"/>
</dbReference>
<keyword evidence="5" id="KW-1185">Reference proteome</keyword>
<dbReference type="Pfam" id="PF13946">
    <property type="entry name" value="DUF4214"/>
    <property type="match status" value="1"/>
</dbReference>
<dbReference type="InterPro" id="IPR029063">
    <property type="entry name" value="SAM-dependent_MTases_sf"/>
</dbReference>
<dbReference type="SUPFAM" id="SSF53335">
    <property type="entry name" value="S-adenosyl-L-methionine-dependent methyltransferases"/>
    <property type="match status" value="1"/>
</dbReference>
<comment type="caution">
    <text evidence="4">The sequence shown here is derived from an EMBL/GenBank/DDBJ whole genome shotgun (WGS) entry which is preliminary data.</text>
</comment>
<dbReference type="PANTHER" id="PTHR43861">
    <property type="entry name" value="TRANS-ACONITATE 2-METHYLTRANSFERASE-RELATED"/>
    <property type="match status" value="1"/>
</dbReference>